<dbReference type="EMBL" id="JARKIK010000061">
    <property type="protein sequence ID" value="KAK8731246.1"/>
    <property type="molecule type" value="Genomic_DNA"/>
</dbReference>
<feature type="transmembrane region" description="Helical" evidence="1">
    <location>
        <begin position="12"/>
        <end position="34"/>
    </location>
</feature>
<gene>
    <name evidence="2" type="ORF">OTU49_007506</name>
</gene>
<dbReference type="AlphaFoldDB" id="A0AAW0WGP3"/>
<sequence length="214" mass="23489">METPAEVDNKDWCAIWSTIVVSGTIAFIGLSFVLKDIITLGLVLLFIGGGITIVAVCAAVGKCSQNQQKDQDSSQENMDRPPSYRISWRRSFLRRYRRHTSLENEVTEVSHLEDGLPSMGSTSFHNPSTQPSVILMAFQPATATTSHTSLHTDNYVPHSQGNVFPPRSIASTRHSVSLSNIMDPPSYEAAVAIMDETSLRKLRSEISLPSAPLT</sequence>
<keyword evidence="3" id="KW-1185">Reference proteome</keyword>
<comment type="caution">
    <text evidence="2">The sequence shown here is derived from an EMBL/GenBank/DDBJ whole genome shotgun (WGS) entry which is preliminary data.</text>
</comment>
<dbReference type="Proteomes" id="UP001445076">
    <property type="component" value="Unassembled WGS sequence"/>
</dbReference>
<protein>
    <submittedName>
        <fullName evidence="2">Uncharacterized protein</fullName>
    </submittedName>
</protein>
<evidence type="ECO:0000313" key="2">
    <source>
        <dbReference type="EMBL" id="KAK8731246.1"/>
    </source>
</evidence>
<proteinExistence type="predicted"/>
<keyword evidence="1" id="KW-1133">Transmembrane helix</keyword>
<keyword evidence="1" id="KW-0472">Membrane</keyword>
<evidence type="ECO:0000313" key="3">
    <source>
        <dbReference type="Proteomes" id="UP001445076"/>
    </source>
</evidence>
<feature type="transmembrane region" description="Helical" evidence="1">
    <location>
        <begin position="40"/>
        <end position="61"/>
    </location>
</feature>
<reference evidence="2 3" key="1">
    <citation type="journal article" date="2024" name="BMC Genomics">
        <title>Genome assembly of redclaw crayfish (Cherax quadricarinatus) provides insights into its immune adaptation and hypoxia tolerance.</title>
        <authorList>
            <person name="Liu Z."/>
            <person name="Zheng J."/>
            <person name="Li H."/>
            <person name="Fang K."/>
            <person name="Wang S."/>
            <person name="He J."/>
            <person name="Zhou D."/>
            <person name="Weng S."/>
            <person name="Chi M."/>
            <person name="Gu Z."/>
            <person name="He J."/>
            <person name="Li F."/>
            <person name="Wang M."/>
        </authorList>
    </citation>
    <scope>NUCLEOTIDE SEQUENCE [LARGE SCALE GENOMIC DNA]</scope>
    <source>
        <strain evidence="2">ZL_2023a</strain>
    </source>
</reference>
<name>A0AAW0WGP3_CHEQU</name>
<organism evidence="2 3">
    <name type="scientific">Cherax quadricarinatus</name>
    <name type="common">Australian red claw crayfish</name>
    <dbReference type="NCBI Taxonomy" id="27406"/>
    <lineage>
        <taxon>Eukaryota</taxon>
        <taxon>Metazoa</taxon>
        <taxon>Ecdysozoa</taxon>
        <taxon>Arthropoda</taxon>
        <taxon>Crustacea</taxon>
        <taxon>Multicrustacea</taxon>
        <taxon>Malacostraca</taxon>
        <taxon>Eumalacostraca</taxon>
        <taxon>Eucarida</taxon>
        <taxon>Decapoda</taxon>
        <taxon>Pleocyemata</taxon>
        <taxon>Astacidea</taxon>
        <taxon>Parastacoidea</taxon>
        <taxon>Parastacidae</taxon>
        <taxon>Cherax</taxon>
    </lineage>
</organism>
<accession>A0AAW0WGP3</accession>
<keyword evidence="1" id="KW-0812">Transmembrane</keyword>
<evidence type="ECO:0000256" key="1">
    <source>
        <dbReference type="SAM" id="Phobius"/>
    </source>
</evidence>